<dbReference type="Pfam" id="PF13411">
    <property type="entry name" value="MerR_1"/>
    <property type="match status" value="1"/>
</dbReference>
<dbReference type="SMART" id="SM00422">
    <property type="entry name" value="HTH_MERR"/>
    <property type="match status" value="1"/>
</dbReference>
<proteinExistence type="predicted"/>
<dbReference type="InterPro" id="IPR000551">
    <property type="entry name" value="MerR-type_HTH_dom"/>
</dbReference>
<evidence type="ECO:0000259" key="2">
    <source>
        <dbReference type="PROSITE" id="PS50937"/>
    </source>
</evidence>
<dbReference type="Proteomes" id="UP001164020">
    <property type="component" value="Chromosome"/>
</dbReference>
<dbReference type="InterPro" id="IPR047057">
    <property type="entry name" value="MerR_fam"/>
</dbReference>
<dbReference type="InterPro" id="IPR009061">
    <property type="entry name" value="DNA-bd_dom_put_sf"/>
</dbReference>
<keyword evidence="4" id="KW-1185">Reference proteome</keyword>
<dbReference type="PROSITE" id="PS50937">
    <property type="entry name" value="HTH_MERR_2"/>
    <property type="match status" value="1"/>
</dbReference>
<protein>
    <submittedName>
        <fullName evidence="3">MerR family transcriptional regulator</fullName>
    </submittedName>
</protein>
<evidence type="ECO:0000313" key="3">
    <source>
        <dbReference type="EMBL" id="WAP70488.1"/>
    </source>
</evidence>
<name>A0ABY7C384_9HYPH</name>
<dbReference type="PANTHER" id="PTHR30204:SF58">
    <property type="entry name" value="HTH-TYPE TRANSCRIPTIONAL REGULATOR YFMP"/>
    <property type="match status" value="1"/>
</dbReference>
<accession>A0ABY7C384</accession>
<gene>
    <name evidence="3" type="ORF">OH818_10830</name>
</gene>
<dbReference type="Gene3D" id="1.10.1660.10">
    <property type="match status" value="1"/>
</dbReference>
<dbReference type="SUPFAM" id="SSF46955">
    <property type="entry name" value="Putative DNA-binding domain"/>
    <property type="match status" value="1"/>
</dbReference>
<dbReference type="EMBL" id="CP114029">
    <property type="protein sequence ID" value="WAP70488.1"/>
    <property type="molecule type" value="Genomic_DNA"/>
</dbReference>
<keyword evidence="1" id="KW-0238">DNA-binding</keyword>
<sequence>MQEDTTYSIKDMEREFGLTLRTLRYYEERGLVHPVRRGALRVYSPADRERLKLITRFKTLGFPLVEVKQIVDLMEAPRGRRKNLEGLRSLLSDQREILLEQCRELEKVLELMDETMTEVNVAISAEEGDNLHGGN</sequence>
<feature type="domain" description="HTH merR-type" evidence="2">
    <location>
        <begin position="6"/>
        <end position="73"/>
    </location>
</feature>
<dbReference type="PANTHER" id="PTHR30204">
    <property type="entry name" value="REDOX-CYCLING DRUG-SENSING TRANSCRIPTIONAL ACTIVATOR SOXR"/>
    <property type="match status" value="1"/>
</dbReference>
<evidence type="ECO:0000256" key="1">
    <source>
        <dbReference type="ARBA" id="ARBA00023125"/>
    </source>
</evidence>
<evidence type="ECO:0000313" key="4">
    <source>
        <dbReference type="Proteomes" id="UP001164020"/>
    </source>
</evidence>
<organism evidence="3 4">
    <name type="scientific">Jiella pelagia</name>
    <dbReference type="NCBI Taxonomy" id="2986949"/>
    <lineage>
        <taxon>Bacteria</taxon>
        <taxon>Pseudomonadati</taxon>
        <taxon>Pseudomonadota</taxon>
        <taxon>Alphaproteobacteria</taxon>
        <taxon>Hyphomicrobiales</taxon>
        <taxon>Aurantimonadaceae</taxon>
        <taxon>Jiella</taxon>
    </lineage>
</organism>
<dbReference type="RefSeq" id="WP_268882982.1">
    <property type="nucleotide sequence ID" value="NZ_CP114029.1"/>
</dbReference>
<reference evidence="3" key="1">
    <citation type="submission" date="2022-12" db="EMBL/GenBank/DDBJ databases">
        <title>Jiella pelagia sp. nov., isolated from phosphonate enriched culture of Northwest Pacific surface seawater.</title>
        <authorList>
            <person name="Shin D.Y."/>
            <person name="Hwang C.Y."/>
        </authorList>
    </citation>
    <scope>NUCLEOTIDE SEQUENCE</scope>
    <source>
        <strain evidence="3">HL-NP1</strain>
    </source>
</reference>